<keyword evidence="2" id="KW-1185">Reference proteome</keyword>
<gene>
    <name evidence="1" type="ORF">SISSUDRAFT_522430</name>
</gene>
<sequence length="157" mass="17968">MRRIVIFDFTEPCTPPVYGVFCVLSRRPSLFKANSCLLSKPAFLHELYILREDFLYLHTVHSRHHLFLSIIMCHHVQDGRYHQGCDHFVSMASRTQDCLRPNCLFSRRHVHPVGCNSASCIRSMDPPAKNAVRVSPSKCPTCLMRNGGHFRSLAENA</sequence>
<dbReference type="AlphaFoldDB" id="A0A165XXM0"/>
<organism evidence="1 2">
    <name type="scientific">Sistotremastrum suecicum HHB10207 ss-3</name>
    <dbReference type="NCBI Taxonomy" id="1314776"/>
    <lineage>
        <taxon>Eukaryota</taxon>
        <taxon>Fungi</taxon>
        <taxon>Dikarya</taxon>
        <taxon>Basidiomycota</taxon>
        <taxon>Agaricomycotina</taxon>
        <taxon>Agaricomycetes</taxon>
        <taxon>Sistotremastrales</taxon>
        <taxon>Sistotremastraceae</taxon>
        <taxon>Sistotremastrum</taxon>
    </lineage>
</organism>
<evidence type="ECO:0000313" key="1">
    <source>
        <dbReference type="EMBL" id="KZT32658.1"/>
    </source>
</evidence>
<dbReference type="Proteomes" id="UP000076798">
    <property type="component" value="Unassembled WGS sequence"/>
</dbReference>
<protein>
    <submittedName>
        <fullName evidence="1">Uncharacterized protein</fullName>
    </submittedName>
</protein>
<reference evidence="1 2" key="1">
    <citation type="journal article" date="2016" name="Mol. Biol. Evol.">
        <title>Comparative Genomics of Early-Diverging Mushroom-Forming Fungi Provides Insights into the Origins of Lignocellulose Decay Capabilities.</title>
        <authorList>
            <person name="Nagy L.G."/>
            <person name="Riley R."/>
            <person name="Tritt A."/>
            <person name="Adam C."/>
            <person name="Daum C."/>
            <person name="Floudas D."/>
            <person name="Sun H."/>
            <person name="Yadav J.S."/>
            <person name="Pangilinan J."/>
            <person name="Larsson K.H."/>
            <person name="Matsuura K."/>
            <person name="Barry K."/>
            <person name="Labutti K."/>
            <person name="Kuo R."/>
            <person name="Ohm R.A."/>
            <person name="Bhattacharya S.S."/>
            <person name="Shirouzu T."/>
            <person name="Yoshinaga Y."/>
            <person name="Martin F.M."/>
            <person name="Grigoriev I.V."/>
            <person name="Hibbett D.S."/>
        </authorList>
    </citation>
    <scope>NUCLEOTIDE SEQUENCE [LARGE SCALE GENOMIC DNA]</scope>
    <source>
        <strain evidence="1 2">HHB10207 ss-3</strain>
    </source>
</reference>
<dbReference type="EMBL" id="KV428307">
    <property type="protein sequence ID" value="KZT32658.1"/>
    <property type="molecule type" value="Genomic_DNA"/>
</dbReference>
<accession>A0A165XXM0</accession>
<evidence type="ECO:0000313" key="2">
    <source>
        <dbReference type="Proteomes" id="UP000076798"/>
    </source>
</evidence>
<dbReference type="OrthoDB" id="3134980at2759"/>
<proteinExistence type="predicted"/>
<name>A0A165XXM0_9AGAM</name>